<evidence type="ECO:0000256" key="7">
    <source>
        <dbReference type="ARBA" id="ARBA00022694"/>
    </source>
</evidence>
<keyword evidence="7 13" id="KW-0819">tRNA processing</keyword>
<reference evidence="16 17" key="1">
    <citation type="submission" date="2009-01" db="EMBL/GenBank/DDBJ databases">
        <title>Complete sequence of Clostridium cellulolyticum H10.</title>
        <authorList>
            <consortium name="US DOE Joint Genome Institute"/>
            <person name="Lucas S."/>
            <person name="Copeland A."/>
            <person name="Lapidus A."/>
            <person name="Glavina del Rio T."/>
            <person name="Dalin E."/>
            <person name="Tice H."/>
            <person name="Bruce D."/>
            <person name="Goodwin L."/>
            <person name="Pitluck S."/>
            <person name="Chertkov O."/>
            <person name="Saunders E."/>
            <person name="Brettin T."/>
            <person name="Detter J.C."/>
            <person name="Han C."/>
            <person name="Larimer F."/>
            <person name="Land M."/>
            <person name="Hauser L."/>
            <person name="Kyrpides N."/>
            <person name="Ivanova N."/>
            <person name="Zhou J."/>
            <person name="Richardson P."/>
        </authorList>
    </citation>
    <scope>NUCLEOTIDE SEQUENCE [LARGE SCALE GENOMIC DNA]</scope>
    <source>
        <strain evidence="17">ATCC 35319 / DSM 5812 / JCM 6584 / H10</strain>
    </source>
</reference>
<dbReference type="Gene3D" id="3.40.50.11030">
    <property type="entry name" value="Threonylcarbamoyl-AMP synthase, C-terminal domain"/>
    <property type="match status" value="1"/>
</dbReference>
<evidence type="ECO:0000256" key="13">
    <source>
        <dbReference type="PIRNR" id="PIRNR004930"/>
    </source>
</evidence>
<dbReference type="InterPro" id="IPR010923">
    <property type="entry name" value="T(6)A37_SUA5"/>
</dbReference>
<feature type="binding site" evidence="14">
    <location>
        <position position="123"/>
    </location>
    <ligand>
        <name>L-threonine</name>
        <dbReference type="ChEBI" id="CHEBI:57926"/>
    </ligand>
</feature>
<proteinExistence type="inferred from homology"/>
<dbReference type="PROSITE" id="PS51163">
    <property type="entry name" value="YRDC"/>
    <property type="match status" value="1"/>
</dbReference>
<evidence type="ECO:0000259" key="15">
    <source>
        <dbReference type="PROSITE" id="PS51163"/>
    </source>
</evidence>
<dbReference type="RefSeq" id="WP_012634709.1">
    <property type="nucleotide sequence ID" value="NC_011898.1"/>
</dbReference>
<dbReference type="InterPro" id="IPR017945">
    <property type="entry name" value="DHBP_synth_RibB-like_a/b_dom"/>
</dbReference>
<evidence type="ECO:0000313" key="17">
    <source>
        <dbReference type="Proteomes" id="UP000001349"/>
    </source>
</evidence>
<keyword evidence="17" id="KW-1185">Reference proteome</keyword>
<feature type="binding site" evidence="14">
    <location>
        <position position="197"/>
    </location>
    <ligand>
        <name>ATP</name>
        <dbReference type="ChEBI" id="CHEBI:30616"/>
    </ligand>
</feature>
<organism evidence="16 17">
    <name type="scientific">Ruminiclostridium cellulolyticum (strain ATCC 35319 / DSM 5812 / JCM 6584 / H10)</name>
    <name type="common">Clostridium cellulolyticum</name>
    <dbReference type="NCBI Taxonomy" id="394503"/>
    <lineage>
        <taxon>Bacteria</taxon>
        <taxon>Bacillati</taxon>
        <taxon>Bacillota</taxon>
        <taxon>Clostridia</taxon>
        <taxon>Eubacteriales</taxon>
        <taxon>Oscillospiraceae</taxon>
        <taxon>Ruminiclostridium</taxon>
    </lineage>
</organism>
<feature type="binding site" evidence="14">
    <location>
        <position position="119"/>
    </location>
    <ligand>
        <name>ATP</name>
        <dbReference type="ChEBI" id="CHEBI:30616"/>
    </ligand>
</feature>
<feature type="binding site" evidence="14">
    <location>
        <position position="64"/>
    </location>
    <ligand>
        <name>ATP</name>
        <dbReference type="ChEBI" id="CHEBI:30616"/>
    </ligand>
</feature>
<keyword evidence="10 13" id="KW-0067">ATP-binding</keyword>
<evidence type="ECO:0000256" key="12">
    <source>
        <dbReference type="ARBA" id="ARBA00048366"/>
    </source>
</evidence>
<dbReference type="GO" id="GO:0006450">
    <property type="term" value="P:regulation of translational fidelity"/>
    <property type="evidence" value="ECO:0007669"/>
    <property type="project" value="TreeGrafter"/>
</dbReference>
<dbReference type="GO" id="GO:0005737">
    <property type="term" value="C:cytoplasm"/>
    <property type="evidence" value="ECO:0007669"/>
    <property type="project" value="UniProtKB-SubCell"/>
</dbReference>
<feature type="domain" description="YrdC-like" evidence="15">
    <location>
        <begin position="15"/>
        <end position="201"/>
    </location>
</feature>
<evidence type="ECO:0000313" key="16">
    <source>
        <dbReference type="EMBL" id="ACL74644.1"/>
    </source>
</evidence>
<dbReference type="Pfam" id="PF03481">
    <property type="entry name" value="Sua5_C"/>
    <property type="match status" value="1"/>
</dbReference>
<dbReference type="OrthoDB" id="9814580at2"/>
<comment type="function">
    <text evidence="13">Required for the formation of a threonylcarbamoyl group on adenosine at position 37 (t(6)A37) in tRNAs that read codons beginning with adenine.</text>
</comment>
<dbReference type="Gene3D" id="3.90.870.10">
    <property type="entry name" value="DHBP synthase"/>
    <property type="match status" value="1"/>
</dbReference>
<feature type="binding site" evidence="14">
    <location>
        <position position="37"/>
    </location>
    <ligand>
        <name>L-threonine</name>
        <dbReference type="ChEBI" id="CHEBI:57926"/>
    </ligand>
</feature>
<dbReference type="STRING" id="394503.Ccel_0257"/>
<feature type="binding site" evidence="14">
    <location>
        <position position="145"/>
    </location>
    <ligand>
        <name>ATP</name>
        <dbReference type="ChEBI" id="CHEBI:30616"/>
    </ligand>
</feature>
<dbReference type="AlphaFoldDB" id="B8I564"/>
<dbReference type="GO" id="GO:0061710">
    <property type="term" value="F:L-threonylcarbamoyladenylate synthase"/>
    <property type="evidence" value="ECO:0007669"/>
    <property type="project" value="UniProtKB-EC"/>
</dbReference>
<evidence type="ECO:0000256" key="5">
    <source>
        <dbReference type="ARBA" id="ARBA00022490"/>
    </source>
</evidence>
<keyword evidence="6 13" id="KW-0808">Transferase</keyword>
<evidence type="ECO:0000256" key="14">
    <source>
        <dbReference type="PIRSR" id="PIRSR004930-1"/>
    </source>
</evidence>
<comment type="similarity">
    <text evidence="2 13">Belongs to the SUA5 family.</text>
</comment>
<dbReference type="PANTHER" id="PTHR17490:SF16">
    <property type="entry name" value="THREONYLCARBAMOYL-AMP SYNTHASE"/>
    <property type="match status" value="1"/>
</dbReference>
<feature type="binding site" evidence="14">
    <location>
        <position position="183"/>
    </location>
    <ligand>
        <name>L-threonine</name>
        <dbReference type="ChEBI" id="CHEBI:57926"/>
    </ligand>
</feature>
<feature type="binding site" evidence="14">
    <location>
        <position position="60"/>
    </location>
    <ligand>
        <name>ATP</name>
        <dbReference type="ChEBI" id="CHEBI:30616"/>
    </ligand>
</feature>
<comment type="subcellular location">
    <subcellularLocation>
        <location evidence="1 13">Cytoplasm</location>
    </subcellularLocation>
</comment>
<keyword evidence="9 13" id="KW-0547">Nucleotide-binding</keyword>
<evidence type="ECO:0000256" key="8">
    <source>
        <dbReference type="ARBA" id="ARBA00022695"/>
    </source>
</evidence>
<feature type="binding site" evidence="14">
    <location>
        <position position="239"/>
    </location>
    <ligand>
        <name>ATP</name>
        <dbReference type="ChEBI" id="CHEBI:30616"/>
    </ligand>
</feature>
<keyword evidence="5 13" id="KW-0963">Cytoplasm</keyword>
<feature type="binding site" evidence="14">
    <location>
        <position position="153"/>
    </location>
    <ligand>
        <name>ATP</name>
        <dbReference type="ChEBI" id="CHEBI:30616"/>
    </ligand>
</feature>
<evidence type="ECO:0000256" key="10">
    <source>
        <dbReference type="ARBA" id="ARBA00022840"/>
    </source>
</evidence>
<dbReference type="HOGENOM" id="CLU_031397_0_0_9"/>
<evidence type="ECO:0000256" key="3">
    <source>
        <dbReference type="ARBA" id="ARBA00012584"/>
    </source>
</evidence>
<dbReference type="FunFam" id="3.90.870.10:FF:000008">
    <property type="entry name" value="Threonylcarbamoyl-AMP synthase"/>
    <property type="match status" value="1"/>
</dbReference>
<evidence type="ECO:0000256" key="9">
    <source>
        <dbReference type="ARBA" id="ARBA00022741"/>
    </source>
</evidence>
<dbReference type="GO" id="GO:0008033">
    <property type="term" value="P:tRNA processing"/>
    <property type="evidence" value="ECO:0007669"/>
    <property type="project" value="UniProtKB-KW"/>
</dbReference>
<dbReference type="PANTHER" id="PTHR17490">
    <property type="entry name" value="SUA5"/>
    <property type="match status" value="1"/>
</dbReference>
<dbReference type="GO" id="GO:0003725">
    <property type="term" value="F:double-stranded RNA binding"/>
    <property type="evidence" value="ECO:0007669"/>
    <property type="project" value="UniProtKB-UniRule"/>
</dbReference>
<dbReference type="Proteomes" id="UP000001349">
    <property type="component" value="Chromosome"/>
</dbReference>
<evidence type="ECO:0000256" key="6">
    <source>
        <dbReference type="ARBA" id="ARBA00022679"/>
    </source>
</evidence>
<evidence type="ECO:0000256" key="1">
    <source>
        <dbReference type="ARBA" id="ARBA00004496"/>
    </source>
</evidence>
<dbReference type="GO" id="GO:0005524">
    <property type="term" value="F:ATP binding"/>
    <property type="evidence" value="ECO:0007669"/>
    <property type="project" value="UniProtKB-UniRule"/>
</dbReference>
<dbReference type="EMBL" id="CP001348">
    <property type="protein sequence ID" value="ACL74644.1"/>
    <property type="molecule type" value="Genomic_DNA"/>
</dbReference>
<dbReference type="NCBIfam" id="TIGR00057">
    <property type="entry name" value="L-threonylcarbamoyladenylate synthase"/>
    <property type="match status" value="1"/>
</dbReference>
<dbReference type="PIRSF" id="PIRSF004930">
    <property type="entry name" value="Tln_factor_SUA5"/>
    <property type="match status" value="1"/>
</dbReference>
<dbReference type="EC" id="2.7.7.87" evidence="3 13"/>
<feature type="binding site" evidence="14">
    <location>
        <position position="69"/>
    </location>
    <ligand>
        <name>L-threonine</name>
        <dbReference type="ChEBI" id="CHEBI:57926"/>
    </ligand>
</feature>
<gene>
    <name evidence="16" type="ordered locus">Ccel_0257</name>
</gene>
<dbReference type="eggNOG" id="COG0009">
    <property type="taxonomic scope" value="Bacteria"/>
</dbReference>
<sequence>MKTQVIKIDAENINENALKPAAEALKQGMTVAFPTETVYGLGANALDGIAVSKIFKAKGRPSDNPLIVHIADREKVSELTSFIPDKAVALMDKLWPGPLTLVMKKSSVIPKEITAGLDTVGIRMPEHPVALELIKLAGIPVAAPSANVSGKPSPTAAQHVLDDLDGKIEMIVDAGSSRVGLESTVLDVSSDPPVLLRPGGVTPCQIEEIIGHIEIDKTIMNKVTADNVPKSPGMKYKHYSPKAHVIIVESSDINKQAEVMCYLAEKYKKEGKKVGVCATDQTFDKYCLYDTISMGDRNHPETIASSLFSIFREFDGRRADIILAEAVDQNGVGLAIMNRMVKAAGYDIVKADLVNSIGG</sequence>
<protein>
    <recommendedName>
        <fullName evidence="4 13">Threonylcarbamoyl-AMP synthase</fullName>
        <shortName evidence="13">TC-AMP synthase</shortName>
        <ecNumber evidence="3 13">2.7.7.87</ecNumber>
    </recommendedName>
    <alternativeName>
        <fullName evidence="11 13">L-threonylcarbamoyladenylate synthase</fullName>
    </alternativeName>
</protein>
<dbReference type="SUPFAM" id="SSF55821">
    <property type="entry name" value="YrdC/RibB"/>
    <property type="match status" value="1"/>
</dbReference>
<dbReference type="KEGG" id="cce:Ccel_0257"/>
<dbReference type="InterPro" id="IPR038385">
    <property type="entry name" value="Sua5/YwlC_C"/>
</dbReference>
<dbReference type="InterPro" id="IPR006070">
    <property type="entry name" value="Sua5-like_dom"/>
</dbReference>
<dbReference type="InterPro" id="IPR005145">
    <property type="entry name" value="Sua5_C"/>
</dbReference>
<dbReference type="GO" id="GO:0000049">
    <property type="term" value="F:tRNA binding"/>
    <property type="evidence" value="ECO:0007669"/>
    <property type="project" value="TreeGrafter"/>
</dbReference>
<evidence type="ECO:0000256" key="2">
    <source>
        <dbReference type="ARBA" id="ARBA00007663"/>
    </source>
</evidence>
<dbReference type="InterPro" id="IPR050156">
    <property type="entry name" value="TC-AMP_synthase_SUA5"/>
</dbReference>
<name>B8I564_RUMCH</name>
<keyword evidence="8 13" id="KW-0548">Nucleotidyltransferase</keyword>
<comment type="catalytic activity">
    <reaction evidence="12 13">
        <text>L-threonine + hydrogencarbonate + ATP = L-threonylcarbamoyladenylate + diphosphate + H2O</text>
        <dbReference type="Rhea" id="RHEA:36407"/>
        <dbReference type="ChEBI" id="CHEBI:15377"/>
        <dbReference type="ChEBI" id="CHEBI:17544"/>
        <dbReference type="ChEBI" id="CHEBI:30616"/>
        <dbReference type="ChEBI" id="CHEBI:33019"/>
        <dbReference type="ChEBI" id="CHEBI:57926"/>
        <dbReference type="ChEBI" id="CHEBI:73682"/>
        <dbReference type="EC" id="2.7.7.87"/>
    </reaction>
</comment>
<dbReference type="Pfam" id="PF01300">
    <property type="entry name" value="Sua5_yciO_yrdC"/>
    <property type="match status" value="1"/>
</dbReference>
<evidence type="ECO:0000256" key="11">
    <source>
        <dbReference type="ARBA" id="ARBA00029774"/>
    </source>
</evidence>
<feature type="binding site" evidence="14">
    <location>
        <position position="143"/>
    </location>
    <ligand>
        <name>L-threonine</name>
        <dbReference type="ChEBI" id="CHEBI:57926"/>
    </ligand>
</feature>
<accession>B8I564</accession>
<evidence type="ECO:0000256" key="4">
    <source>
        <dbReference type="ARBA" id="ARBA00015492"/>
    </source>
</evidence>